<feature type="transmembrane region" description="Helical" evidence="6">
    <location>
        <begin position="113"/>
        <end position="130"/>
    </location>
</feature>
<gene>
    <name evidence="7" type="primary">argO</name>
    <name evidence="8" type="ORF">HT99x_007555</name>
    <name evidence="7" type="ORF">HT99x_02027</name>
</gene>
<dbReference type="PATRIC" id="fig|1590043.3.peg.2067"/>
<name>A0A0Q9YTN4_9GAMM</name>
<evidence type="ECO:0000313" key="9">
    <source>
        <dbReference type="Proteomes" id="UP000051497"/>
    </source>
</evidence>
<reference evidence="8" key="2">
    <citation type="journal article" date="2016" name="Genome Announc.">
        <title>Draft Genome Sequences of Two Novel Amoeba-Resistant Intranuclear Bacteria, 'Candidatus Berkiella cookevillensis' and 'Candidatus Berkiella aquae'.</title>
        <authorList>
            <person name="Mehari Y.T."/>
            <person name="Arivett B.A."/>
            <person name="Farone A.L."/>
            <person name="Gunderson J.H."/>
            <person name="Farone M.B."/>
        </authorList>
    </citation>
    <scope>NUCLEOTIDE SEQUENCE</scope>
    <source>
        <strain evidence="8">HT99</strain>
    </source>
</reference>
<keyword evidence="4 6" id="KW-1133">Transmembrane helix</keyword>
<feature type="transmembrane region" description="Helical" evidence="6">
    <location>
        <begin position="39"/>
        <end position="61"/>
    </location>
</feature>
<keyword evidence="3 6" id="KW-0812">Transmembrane</keyword>
<evidence type="ECO:0000313" key="7">
    <source>
        <dbReference type="EMBL" id="KRG20810.1"/>
    </source>
</evidence>
<accession>A0A0Q9YTN4</accession>
<protein>
    <submittedName>
        <fullName evidence="7">Arginine exporter protein ArgO</fullName>
    </submittedName>
    <submittedName>
        <fullName evidence="8">LysE/ArgO family amino acid transporter</fullName>
    </submittedName>
</protein>
<dbReference type="RefSeq" id="WP_075066654.1">
    <property type="nucleotide sequence ID" value="NZ_LKAJ02000001.1"/>
</dbReference>
<dbReference type="EMBL" id="LKAJ02000001">
    <property type="protein sequence ID" value="MCS5711286.1"/>
    <property type="molecule type" value="Genomic_DNA"/>
</dbReference>
<dbReference type="EMBL" id="LKAJ01000008">
    <property type="protein sequence ID" value="KRG20810.1"/>
    <property type="molecule type" value="Genomic_DNA"/>
</dbReference>
<feature type="transmembrane region" description="Helical" evidence="6">
    <location>
        <begin position="12"/>
        <end position="30"/>
    </location>
</feature>
<evidence type="ECO:0000256" key="2">
    <source>
        <dbReference type="ARBA" id="ARBA00022475"/>
    </source>
</evidence>
<reference evidence="7" key="1">
    <citation type="submission" date="2015-09" db="EMBL/GenBank/DDBJ databases">
        <title>Draft Genome Sequences of Two Novel Amoeba-resistant Intranuclear Bacteria, Candidatus Berkiella cookevillensis and Candidatus Berkiella aquae.</title>
        <authorList>
            <person name="Mehari Y.T."/>
            <person name="Arivett B.A."/>
            <person name="Farone A.L."/>
            <person name="Gunderson J.H."/>
            <person name="Farone M.B."/>
        </authorList>
    </citation>
    <scope>NUCLEOTIDE SEQUENCE [LARGE SCALE GENOMIC DNA]</scope>
    <source>
        <strain evidence="7">HT99</strain>
    </source>
</reference>
<dbReference type="GO" id="GO:0005886">
    <property type="term" value="C:plasma membrane"/>
    <property type="evidence" value="ECO:0007669"/>
    <property type="project" value="UniProtKB-SubCell"/>
</dbReference>
<feature type="transmembrane region" description="Helical" evidence="6">
    <location>
        <begin position="73"/>
        <end position="92"/>
    </location>
</feature>
<comment type="caution">
    <text evidence="7">The sequence shown here is derived from an EMBL/GenBank/DDBJ whole genome shotgun (WGS) entry which is preliminary data.</text>
</comment>
<dbReference type="PANTHER" id="PTHR30086">
    <property type="entry name" value="ARGININE EXPORTER PROTEIN ARGO"/>
    <property type="match status" value="1"/>
</dbReference>
<keyword evidence="2" id="KW-1003">Cell membrane</keyword>
<evidence type="ECO:0000256" key="6">
    <source>
        <dbReference type="SAM" id="Phobius"/>
    </source>
</evidence>
<organism evidence="7">
    <name type="scientific">Candidatus Berkiella aquae</name>
    <dbReference type="NCBI Taxonomy" id="295108"/>
    <lineage>
        <taxon>Bacteria</taxon>
        <taxon>Pseudomonadati</taxon>
        <taxon>Pseudomonadota</taxon>
        <taxon>Gammaproteobacteria</taxon>
        <taxon>Candidatus Berkiellales</taxon>
        <taxon>Candidatus Berkiellaceae</taxon>
        <taxon>Candidatus Berkiella</taxon>
    </lineage>
</organism>
<reference evidence="8" key="3">
    <citation type="submission" date="2021-06" db="EMBL/GenBank/DDBJ databases">
        <title>Genomic Description and Analysis of Intracellular Bacteria, Candidatus Berkiella cookevillensis and Candidatus Berkiella aquae.</title>
        <authorList>
            <person name="Kidane D.T."/>
            <person name="Mehari Y.T."/>
            <person name="Rice F.C."/>
            <person name="Arivett B.A."/>
            <person name="Farone A.L."/>
            <person name="Berk S.G."/>
            <person name="Farone M.B."/>
        </authorList>
    </citation>
    <scope>NUCLEOTIDE SEQUENCE</scope>
    <source>
        <strain evidence="8">HT99</strain>
    </source>
</reference>
<comment type="subcellular location">
    <subcellularLocation>
        <location evidence="1">Cell membrane</location>
        <topology evidence="1">Multi-pass membrane protein</topology>
    </subcellularLocation>
</comment>
<evidence type="ECO:0000256" key="4">
    <source>
        <dbReference type="ARBA" id="ARBA00022989"/>
    </source>
</evidence>
<dbReference type="OrthoDB" id="5638726at2"/>
<keyword evidence="5 6" id="KW-0472">Membrane</keyword>
<feature type="transmembrane region" description="Helical" evidence="6">
    <location>
        <begin position="150"/>
        <end position="171"/>
    </location>
</feature>
<evidence type="ECO:0000256" key="5">
    <source>
        <dbReference type="ARBA" id="ARBA00023136"/>
    </source>
</evidence>
<dbReference type="Proteomes" id="UP000051497">
    <property type="component" value="Unassembled WGS sequence"/>
</dbReference>
<evidence type="ECO:0000256" key="1">
    <source>
        <dbReference type="ARBA" id="ARBA00004651"/>
    </source>
</evidence>
<proteinExistence type="predicted"/>
<sequence length="204" mass="22230">MNIDLSGLLTGYLASISLIMAIGVQNAFVLKQGLKRQHLFLTAFTCSLCDSLLIVMGVLGIEVLTNDYPVLTQILQWGGALFLVGYGLRSFWSVFHPHILVASLESPGKSTKMATLLALLGFTFLNPHTYVDTFLLLGTIGAEQEPHEQIFFMIGAIAASATWFFSLTYGASKLSPLFKNPRAWQILDTLMGCIMIGIAIGLVI</sequence>
<keyword evidence="9" id="KW-1185">Reference proteome</keyword>
<evidence type="ECO:0000313" key="8">
    <source>
        <dbReference type="EMBL" id="MCS5711286.1"/>
    </source>
</evidence>
<feature type="transmembrane region" description="Helical" evidence="6">
    <location>
        <begin position="183"/>
        <end position="203"/>
    </location>
</feature>
<dbReference type="Pfam" id="PF01810">
    <property type="entry name" value="LysE"/>
    <property type="match status" value="1"/>
</dbReference>
<dbReference type="GO" id="GO:0015171">
    <property type="term" value="F:amino acid transmembrane transporter activity"/>
    <property type="evidence" value="ECO:0007669"/>
    <property type="project" value="TreeGrafter"/>
</dbReference>
<dbReference type="InterPro" id="IPR001123">
    <property type="entry name" value="LeuE-type"/>
</dbReference>
<dbReference type="PANTHER" id="PTHR30086:SF20">
    <property type="entry name" value="ARGININE EXPORTER PROTEIN ARGO-RELATED"/>
    <property type="match status" value="1"/>
</dbReference>
<evidence type="ECO:0000256" key="3">
    <source>
        <dbReference type="ARBA" id="ARBA00022692"/>
    </source>
</evidence>
<dbReference type="AlphaFoldDB" id="A0A0Q9YTN4"/>